<protein>
    <submittedName>
        <fullName evidence="3">Uncharacterized protein</fullName>
    </submittedName>
</protein>
<dbReference type="GeneID" id="37287940"/>
<name>A0A345EEU1_9EURY</name>
<accession>A0A345EEU1</accession>
<sequence length="276" mass="30017">MSPTTLTPRRRDALRALVAVLLLVGPVWIPALHLDDPTYQYERTRVVVDGGGVALVNGSEAPPRTTPSDRIVCAGTASRACAFERHLTRNHTVLTGIYASTPGERTDTFAVGPDRYDYVQIDGTIYEPVTLANRSRTYVVANGTVYRRGTAPDGVATSGTLYRSELSLRRASATEALADVSRDPDAVPAPIGRAAETGVGTSHTRLDVPQTPIRTDDGTYSRVYLAEWRGPVVESGWIETLLVVGSSIAGLVTLYRLRRRVEITYVGPREEHDSEP</sequence>
<gene>
    <name evidence="3" type="ORF">DU484_13140</name>
    <name evidence="2" type="ORF">DU500_13240</name>
</gene>
<keyword evidence="1" id="KW-0812">Transmembrane</keyword>
<evidence type="ECO:0000313" key="3">
    <source>
        <dbReference type="EMBL" id="AXG10713.1"/>
    </source>
</evidence>
<reference evidence="3 4" key="1">
    <citation type="submission" date="2018-07" db="EMBL/GenBank/DDBJ databases">
        <title>Genome sequences of Haloplanus sp. CBA1112.</title>
        <authorList>
            <person name="Kim Y.B."/>
            <person name="Roh S.W."/>
        </authorList>
    </citation>
    <scope>NUCLEOTIDE SEQUENCE [LARGE SCALE GENOMIC DNA]</scope>
    <source>
        <strain evidence="3 4">CBA1112</strain>
    </source>
</reference>
<evidence type="ECO:0000313" key="2">
    <source>
        <dbReference type="EMBL" id="AXG07312.1"/>
    </source>
</evidence>
<reference evidence="2 5" key="2">
    <citation type="submission" date="2018-07" db="EMBL/GenBank/DDBJ databases">
        <title>Genome sequences of Haloplanus sp. CBA1113.</title>
        <authorList>
            <person name="Kim Y.B."/>
            <person name="Roh S.W."/>
        </authorList>
    </citation>
    <scope>NUCLEOTIDE SEQUENCE [LARGE SCALE GENOMIC DNA]</scope>
    <source>
        <strain evidence="2 5">CBA1113</strain>
    </source>
</reference>
<dbReference type="OrthoDB" id="174768at2157"/>
<evidence type="ECO:0000313" key="5">
    <source>
        <dbReference type="Proteomes" id="UP000253273"/>
    </source>
</evidence>
<keyword evidence="5" id="KW-1185">Reference proteome</keyword>
<dbReference type="AlphaFoldDB" id="A0A345EEU1"/>
<dbReference type="EMBL" id="CP031150">
    <property type="protein sequence ID" value="AXG07312.1"/>
    <property type="molecule type" value="Genomic_DNA"/>
</dbReference>
<dbReference type="KEGG" id="haq:DU484_13140"/>
<feature type="transmembrane region" description="Helical" evidence="1">
    <location>
        <begin position="12"/>
        <end position="31"/>
    </location>
</feature>
<dbReference type="Proteomes" id="UP000252985">
    <property type="component" value="Chromosome"/>
</dbReference>
<organism evidence="3 4">
    <name type="scientific">Haloplanus rubicundus</name>
    <dbReference type="NCBI Taxonomy" id="1547898"/>
    <lineage>
        <taxon>Archaea</taxon>
        <taxon>Methanobacteriati</taxon>
        <taxon>Methanobacteriota</taxon>
        <taxon>Stenosarchaea group</taxon>
        <taxon>Halobacteria</taxon>
        <taxon>Halobacteriales</taxon>
        <taxon>Haloferacaceae</taxon>
        <taxon>Haloplanus</taxon>
    </lineage>
</organism>
<accession>A0A345E540</accession>
<dbReference type="RefSeq" id="WP_114586442.1">
    <property type="nucleotide sequence ID" value="NZ_CP031148.1"/>
</dbReference>
<proteinExistence type="predicted"/>
<dbReference type="Proteomes" id="UP000253273">
    <property type="component" value="Chromosome"/>
</dbReference>
<keyword evidence="1" id="KW-0472">Membrane</keyword>
<dbReference type="EMBL" id="CP031148">
    <property type="protein sequence ID" value="AXG10713.1"/>
    <property type="molecule type" value="Genomic_DNA"/>
</dbReference>
<evidence type="ECO:0000256" key="1">
    <source>
        <dbReference type="SAM" id="Phobius"/>
    </source>
</evidence>
<dbReference type="KEGG" id="haj:DU500_13240"/>
<keyword evidence="1" id="KW-1133">Transmembrane helix</keyword>
<evidence type="ECO:0000313" key="4">
    <source>
        <dbReference type="Proteomes" id="UP000252985"/>
    </source>
</evidence>